<dbReference type="PRINTS" id="PR00895">
    <property type="entry name" value="PENTAXIN"/>
</dbReference>
<evidence type="ECO:0000256" key="1">
    <source>
        <dbReference type="ARBA" id="ARBA00022723"/>
    </source>
</evidence>
<keyword evidence="9" id="KW-1185">Reference proteome</keyword>
<keyword evidence="4" id="KW-0325">Glycoprotein</keyword>
<dbReference type="SMART" id="SM00159">
    <property type="entry name" value="PTX"/>
    <property type="match status" value="1"/>
</dbReference>
<evidence type="ECO:0000256" key="3">
    <source>
        <dbReference type="ARBA" id="ARBA00023157"/>
    </source>
</evidence>
<feature type="domain" description="Pentraxin (PTX)" evidence="7">
    <location>
        <begin position="1"/>
        <end position="197"/>
    </location>
</feature>
<dbReference type="Pfam" id="PF00354">
    <property type="entry name" value="Pentaxin"/>
    <property type="match status" value="1"/>
</dbReference>
<comment type="similarity">
    <text evidence="6">Belongs to the pentraxin family.</text>
</comment>
<organism evidence="8 9">
    <name type="scientific">Periophthalmus magnuspinnatus</name>
    <dbReference type="NCBI Taxonomy" id="409849"/>
    <lineage>
        <taxon>Eukaryota</taxon>
        <taxon>Metazoa</taxon>
        <taxon>Chordata</taxon>
        <taxon>Craniata</taxon>
        <taxon>Vertebrata</taxon>
        <taxon>Euteleostomi</taxon>
        <taxon>Actinopterygii</taxon>
        <taxon>Neopterygii</taxon>
        <taxon>Teleostei</taxon>
        <taxon>Neoteleostei</taxon>
        <taxon>Acanthomorphata</taxon>
        <taxon>Gobiaria</taxon>
        <taxon>Gobiiformes</taxon>
        <taxon>Gobioidei</taxon>
        <taxon>Gobiidae</taxon>
        <taxon>Oxudercinae</taxon>
        <taxon>Periophthalmus</taxon>
    </lineage>
</organism>
<evidence type="ECO:0000256" key="4">
    <source>
        <dbReference type="ARBA" id="ARBA00023180"/>
    </source>
</evidence>
<evidence type="ECO:0000256" key="5">
    <source>
        <dbReference type="PROSITE-ProRule" id="PRU01172"/>
    </source>
</evidence>
<keyword evidence="2 6" id="KW-0106">Calcium</keyword>
<dbReference type="PANTHER" id="PTHR19277:SF3">
    <property type="entry name" value="NEURONAL PENTRAXIN-1-RELATED"/>
    <property type="match status" value="1"/>
</dbReference>
<dbReference type="GO" id="GO:0046872">
    <property type="term" value="F:metal ion binding"/>
    <property type="evidence" value="ECO:0007669"/>
    <property type="project" value="UniProtKB-KW"/>
</dbReference>
<reference evidence="8" key="1">
    <citation type="submission" date="2025-08" db="UniProtKB">
        <authorList>
            <consortium name="Ensembl"/>
        </authorList>
    </citation>
    <scope>IDENTIFICATION</scope>
</reference>
<dbReference type="PROSITE" id="PS00289">
    <property type="entry name" value="PTX_1"/>
    <property type="match status" value="1"/>
</dbReference>
<evidence type="ECO:0000313" key="8">
    <source>
        <dbReference type="Ensembl" id="ENSPMGP00000018636.1"/>
    </source>
</evidence>
<dbReference type="FunFam" id="2.60.120.200:FF:000012">
    <property type="entry name" value="neuronal pentraxin receptor"/>
    <property type="match status" value="1"/>
</dbReference>
<dbReference type="PROSITE" id="PS51828">
    <property type="entry name" value="PTX_2"/>
    <property type="match status" value="1"/>
</dbReference>
<comment type="caution">
    <text evidence="5">Lacks conserved residue(s) required for the propagation of feature annotation.</text>
</comment>
<comment type="cofactor">
    <cofactor evidence="6">
        <name>Ca(2+)</name>
        <dbReference type="ChEBI" id="CHEBI:29108"/>
    </cofactor>
    <text evidence="6">Binds 2 calcium ions per subunit.</text>
</comment>
<evidence type="ECO:0000259" key="7">
    <source>
        <dbReference type="PROSITE" id="PS51828"/>
    </source>
</evidence>
<protein>
    <recommendedName>
        <fullName evidence="6">Pentraxin family member</fullName>
    </recommendedName>
</protein>
<reference evidence="8" key="2">
    <citation type="submission" date="2025-09" db="UniProtKB">
        <authorList>
            <consortium name="Ensembl"/>
        </authorList>
    </citation>
    <scope>IDENTIFICATION</scope>
</reference>
<dbReference type="Ensembl" id="ENSPMGT00000019879.1">
    <property type="protein sequence ID" value="ENSPMGP00000018636.1"/>
    <property type="gene ID" value="ENSPMGG00000015207.1"/>
</dbReference>
<dbReference type="InterPro" id="IPR030476">
    <property type="entry name" value="Pentaxin_CS"/>
</dbReference>
<dbReference type="InterPro" id="IPR001759">
    <property type="entry name" value="PTX_dom"/>
</dbReference>
<dbReference type="InterPro" id="IPR051360">
    <property type="entry name" value="Neuronal_Pentraxin_Related"/>
</dbReference>
<proteinExistence type="inferred from homology"/>
<name>A0A3B4AQL6_9GOBI</name>
<dbReference type="AlphaFoldDB" id="A0A3B4AQL6"/>
<dbReference type="SUPFAM" id="SSF49899">
    <property type="entry name" value="Concanavalin A-like lectins/glucanases"/>
    <property type="match status" value="1"/>
</dbReference>
<dbReference type="PANTHER" id="PTHR19277">
    <property type="entry name" value="PENTRAXIN"/>
    <property type="match status" value="1"/>
</dbReference>
<keyword evidence="1 6" id="KW-0479">Metal-binding</keyword>
<keyword evidence="3" id="KW-1015">Disulfide bond</keyword>
<evidence type="ECO:0000256" key="2">
    <source>
        <dbReference type="ARBA" id="ARBA00022837"/>
    </source>
</evidence>
<comment type="subcellular location">
    <subcellularLocation>
        <location evidence="6">Secreted</location>
    </subcellularLocation>
</comment>
<accession>A0A3B4AQL6</accession>
<evidence type="ECO:0000256" key="6">
    <source>
        <dbReference type="RuleBase" id="RU362112"/>
    </source>
</evidence>
<comment type="subunit">
    <text evidence="6">Homopentamer. Pentaxin (or pentraxin) have a discoid arrangement of 5 non-covalently bound subunits.</text>
</comment>
<sequence length="198" mass="21946">LRTNYMYGRMKRSVVHELFALTVCLWIKPGAGPGLGTPFSYAIPGQTNELVLIEWGSNPMQLLINDKQAVSLPLSLSDGKWHHVCVTWATRDGVWEVFQDGQKRGAGRDLSPWEAVRPGGVFILGQEQQDDVGGHFDVTQSFMGQMSGLHLWSRVLTPAEIQSQATCSGHLEGDVLSWTQEEVELHGGLAELQHELCH</sequence>
<dbReference type="InterPro" id="IPR013320">
    <property type="entry name" value="ConA-like_dom_sf"/>
</dbReference>
<dbReference type="Proteomes" id="UP000261520">
    <property type="component" value="Unplaced"/>
</dbReference>
<dbReference type="GO" id="GO:0005576">
    <property type="term" value="C:extracellular region"/>
    <property type="evidence" value="ECO:0007669"/>
    <property type="project" value="UniProtKB-SubCell"/>
</dbReference>
<evidence type="ECO:0000313" key="9">
    <source>
        <dbReference type="Proteomes" id="UP000261520"/>
    </source>
</evidence>
<dbReference type="Gene3D" id="2.60.120.200">
    <property type="match status" value="1"/>
</dbReference>